<dbReference type="InterPro" id="IPR040394">
    <property type="entry name" value="FBX25/32"/>
</dbReference>
<gene>
    <name evidence="5" type="ORF">EDS130_LOCUS25109</name>
</gene>
<dbReference type="Proteomes" id="UP000663852">
    <property type="component" value="Unassembled WGS sequence"/>
</dbReference>
<comment type="pathway">
    <text evidence="2">Protein modification; protein ubiquitination.</text>
</comment>
<evidence type="ECO:0000313" key="6">
    <source>
        <dbReference type="Proteomes" id="UP000663852"/>
    </source>
</evidence>
<name>A0A814W4J0_ADIRI</name>
<accession>A0A814W4J0</accession>
<evidence type="ECO:0008006" key="7">
    <source>
        <dbReference type="Google" id="ProtNLM"/>
    </source>
</evidence>
<keyword evidence="4" id="KW-0539">Nucleus</keyword>
<reference evidence="5" key="1">
    <citation type="submission" date="2021-02" db="EMBL/GenBank/DDBJ databases">
        <authorList>
            <person name="Nowell W R."/>
        </authorList>
    </citation>
    <scope>NUCLEOTIDE SEQUENCE</scope>
</reference>
<sequence length="306" mass="36098">MPFIGRDWRADGEQWTKSEIGSWERSRRISFSNLSSNYNCSLSDIFNALDIVNSVTNQRRFNYIAKVVQILCAEKLGELSGTAQRCLFQILDRMIQMVLTTGDNILLMQRLVTQFHDCIHRAYPFYYYIGSAALWRQNTEMLTRMKEKVKHIHIQTVDQNKPTLNCLPTEIQREIVRKLDNGIDLINFGMINSSLHRLTQELLLWKQLCLYHFGDETQSDDKMGEKILGLLRRQSKDFDKENVDWKKVYFKLKRQHGLREVYADMIHQCQLCKNLFWQDCDHSCLYETRTPSSKSITPRKLVNMLI</sequence>
<keyword evidence="3" id="KW-0833">Ubl conjugation pathway</keyword>
<evidence type="ECO:0000313" key="5">
    <source>
        <dbReference type="EMBL" id="CAF1196434.1"/>
    </source>
</evidence>
<dbReference type="AlphaFoldDB" id="A0A814W4J0"/>
<protein>
    <recommendedName>
        <fullName evidence="7">F-box only protein 32</fullName>
    </recommendedName>
</protein>
<evidence type="ECO:0000256" key="2">
    <source>
        <dbReference type="ARBA" id="ARBA00004906"/>
    </source>
</evidence>
<dbReference type="PANTHER" id="PTHR13123:SF7">
    <property type="entry name" value="LD30288P"/>
    <property type="match status" value="1"/>
</dbReference>
<organism evidence="5 6">
    <name type="scientific">Adineta ricciae</name>
    <name type="common">Rotifer</name>
    <dbReference type="NCBI Taxonomy" id="249248"/>
    <lineage>
        <taxon>Eukaryota</taxon>
        <taxon>Metazoa</taxon>
        <taxon>Spiralia</taxon>
        <taxon>Gnathifera</taxon>
        <taxon>Rotifera</taxon>
        <taxon>Eurotatoria</taxon>
        <taxon>Bdelloidea</taxon>
        <taxon>Adinetida</taxon>
        <taxon>Adinetidae</taxon>
        <taxon>Adineta</taxon>
    </lineage>
</organism>
<dbReference type="GO" id="GO:0019005">
    <property type="term" value="C:SCF ubiquitin ligase complex"/>
    <property type="evidence" value="ECO:0007669"/>
    <property type="project" value="TreeGrafter"/>
</dbReference>
<evidence type="ECO:0000256" key="1">
    <source>
        <dbReference type="ARBA" id="ARBA00004123"/>
    </source>
</evidence>
<dbReference type="PANTHER" id="PTHR13123">
    <property type="entry name" value="LD30288P"/>
    <property type="match status" value="1"/>
</dbReference>
<dbReference type="Gene3D" id="1.20.1280.50">
    <property type="match status" value="1"/>
</dbReference>
<dbReference type="GO" id="GO:0016567">
    <property type="term" value="P:protein ubiquitination"/>
    <property type="evidence" value="ECO:0007669"/>
    <property type="project" value="UniProtKB-UniPathway"/>
</dbReference>
<dbReference type="EMBL" id="CAJNOJ010000146">
    <property type="protein sequence ID" value="CAF1196434.1"/>
    <property type="molecule type" value="Genomic_DNA"/>
</dbReference>
<dbReference type="GO" id="GO:0005737">
    <property type="term" value="C:cytoplasm"/>
    <property type="evidence" value="ECO:0007669"/>
    <property type="project" value="TreeGrafter"/>
</dbReference>
<comment type="caution">
    <text evidence="5">The sequence shown here is derived from an EMBL/GenBank/DDBJ whole genome shotgun (WGS) entry which is preliminary data.</text>
</comment>
<dbReference type="GO" id="GO:0005634">
    <property type="term" value="C:nucleus"/>
    <property type="evidence" value="ECO:0007669"/>
    <property type="project" value="UniProtKB-SubCell"/>
</dbReference>
<evidence type="ECO:0000256" key="3">
    <source>
        <dbReference type="ARBA" id="ARBA00022786"/>
    </source>
</evidence>
<dbReference type="InterPro" id="IPR036047">
    <property type="entry name" value="F-box-like_dom_sf"/>
</dbReference>
<proteinExistence type="predicted"/>
<comment type="subcellular location">
    <subcellularLocation>
        <location evidence="1">Nucleus</location>
    </subcellularLocation>
</comment>
<evidence type="ECO:0000256" key="4">
    <source>
        <dbReference type="ARBA" id="ARBA00023242"/>
    </source>
</evidence>
<dbReference type="OrthoDB" id="9991467at2759"/>
<dbReference type="SUPFAM" id="SSF81383">
    <property type="entry name" value="F-box domain"/>
    <property type="match status" value="1"/>
</dbReference>
<dbReference type="UniPathway" id="UPA00143"/>